<reference evidence="1 2" key="1">
    <citation type="submission" date="2024-09" db="EMBL/GenBank/DDBJ databases">
        <authorList>
            <person name="Sun Q."/>
            <person name="Mori K."/>
        </authorList>
    </citation>
    <scope>NUCLEOTIDE SEQUENCE [LARGE SCALE GENOMIC DNA]</scope>
    <source>
        <strain evidence="1 2">JCM 13519</strain>
    </source>
</reference>
<evidence type="ECO:0000313" key="1">
    <source>
        <dbReference type="EMBL" id="MFB9715603.1"/>
    </source>
</evidence>
<keyword evidence="2" id="KW-1185">Reference proteome</keyword>
<dbReference type="EMBL" id="JBHMBH010000036">
    <property type="protein sequence ID" value="MFB9715603.1"/>
    <property type="molecule type" value="Genomic_DNA"/>
</dbReference>
<dbReference type="Proteomes" id="UP001589536">
    <property type="component" value="Unassembled WGS sequence"/>
</dbReference>
<sequence length="84" mass="9105">MSTPPAGYVRYKKGSDRWTGPEIIKRGWIITPAWNSTTGLHSIELWTANHEPPTYSVLSPDEAIELAADLIAAAQAARAAGETK</sequence>
<accession>A0ABV5UTU5</accession>
<gene>
    <name evidence="1" type="ORF">ACFFPI_15985</name>
</gene>
<comment type="caution">
    <text evidence="1">The sequence shown here is derived from an EMBL/GenBank/DDBJ whole genome shotgun (WGS) entry which is preliminary data.</text>
</comment>
<proteinExistence type="predicted"/>
<evidence type="ECO:0000313" key="2">
    <source>
        <dbReference type="Proteomes" id="UP001589536"/>
    </source>
</evidence>
<organism evidence="1 2">
    <name type="scientific">Arthrobacter methylotrophus</name>
    <dbReference type="NCBI Taxonomy" id="121291"/>
    <lineage>
        <taxon>Bacteria</taxon>
        <taxon>Bacillati</taxon>
        <taxon>Actinomycetota</taxon>
        <taxon>Actinomycetes</taxon>
        <taxon>Micrococcales</taxon>
        <taxon>Micrococcaceae</taxon>
        <taxon>Arthrobacter</taxon>
    </lineage>
</organism>
<protein>
    <submittedName>
        <fullName evidence="1">Uncharacterized protein</fullName>
    </submittedName>
</protein>
<name>A0ABV5UTU5_9MICC</name>
<dbReference type="RefSeq" id="WP_345050617.1">
    <property type="nucleotide sequence ID" value="NZ_BAABED010000001.1"/>
</dbReference>